<feature type="compositionally biased region" description="Basic and acidic residues" evidence="3">
    <location>
        <begin position="109"/>
        <end position="123"/>
    </location>
</feature>
<feature type="compositionally biased region" description="Basic and acidic residues" evidence="3">
    <location>
        <begin position="55"/>
        <end position="70"/>
    </location>
</feature>
<evidence type="ECO:0000256" key="1">
    <source>
        <dbReference type="ARBA" id="ARBA00023054"/>
    </source>
</evidence>
<feature type="compositionally biased region" description="Basic and acidic residues" evidence="3">
    <location>
        <begin position="84"/>
        <end position="95"/>
    </location>
</feature>
<protein>
    <submittedName>
        <fullName evidence="6">Pre-B-cell leukemia transcription factor-interacting protein 1</fullName>
    </submittedName>
</protein>
<keyword evidence="1 2" id="KW-0175">Coiled coil</keyword>
<feature type="compositionally biased region" description="Basic and acidic residues" evidence="3">
    <location>
        <begin position="402"/>
        <end position="417"/>
    </location>
</feature>
<dbReference type="CTD" id="57326"/>
<dbReference type="GeneID" id="106537472"/>
<feature type="compositionally biased region" description="Polar residues" evidence="3">
    <location>
        <begin position="72"/>
        <end position="81"/>
    </location>
</feature>
<dbReference type="PANTHER" id="PTHR28638:SF1">
    <property type="entry name" value="PRE-B-CELL LEUKEMIA TRANSCRIPTION FACTOR-INTERACTING PROTEIN 1"/>
    <property type="match status" value="1"/>
</dbReference>
<evidence type="ECO:0000313" key="6">
    <source>
        <dbReference type="RefSeq" id="XP_013907085.1"/>
    </source>
</evidence>
<accession>A0A6I9XQU7</accession>
<keyword evidence="5" id="KW-1185">Reference proteome</keyword>
<feature type="region of interest" description="Disordered" evidence="3">
    <location>
        <begin position="592"/>
        <end position="623"/>
    </location>
</feature>
<feature type="compositionally biased region" description="Basic and acidic residues" evidence="3">
    <location>
        <begin position="131"/>
        <end position="142"/>
    </location>
</feature>
<reference evidence="6" key="1">
    <citation type="submission" date="2025-08" db="UniProtKB">
        <authorList>
            <consortium name="RefSeq"/>
        </authorList>
    </citation>
    <scope>IDENTIFICATION</scope>
</reference>
<name>A0A6I9XQU7_9SAUR</name>
<dbReference type="Proteomes" id="UP000504617">
    <property type="component" value="Unplaced"/>
</dbReference>
<evidence type="ECO:0000256" key="3">
    <source>
        <dbReference type="SAM" id="MobiDB-lite"/>
    </source>
</evidence>
<feature type="compositionally biased region" description="Basic and acidic residues" evidence="3">
    <location>
        <begin position="606"/>
        <end position="616"/>
    </location>
</feature>
<feature type="compositionally biased region" description="Basic and acidic residues" evidence="3">
    <location>
        <begin position="430"/>
        <end position="446"/>
    </location>
</feature>
<keyword evidence="4" id="KW-1133">Transmembrane helix</keyword>
<dbReference type="KEGG" id="tsr:106537472"/>
<evidence type="ECO:0000256" key="2">
    <source>
        <dbReference type="SAM" id="Coils"/>
    </source>
</evidence>
<evidence type="ECO:0000313" key="5">
    <source>
        <dbReference type="Proteomes" id="UP000504617"/>
    </source>
</evidence>
<feature type="transmembrane region" description="Helical" evidence="4">
    <location>
        <begin position="171"/>
        <end position="191"/>
    </location>
</feature>
<feature type="region of interest" description="Disordered" evidence="3">
    <location>
        <begin position="26"/>
        <end position="164"/>
    </location>
</feature>
<dbReference type="OrthoDB" id="8947092at2759"/>
<keyword evidence="4" id="KW-0472">Membrane</keyword>
<dbReference type="RefSeq" id="XP_013907085.1">
    <property type="nucleotide sequence ID" value="XM_014051610.1"/>
</dbReference>
<feature type="compositionally biased region" description="Basic residues" evidence="3">
    <location>
        <begin position="419"/>
        <end position="429"/>
    </location>
</feature>
<evidence type="ECO:0000256" key="4">
    <source>
        <dbReference type="SAM" id="Phobius"/>
    </source>
</evidence>
<feature type="region of interest" description="Disordered" evidence="3">
    <location>
        <begin position="335"/>
        <end position="359"/>
    </location>
</feature>
<gene>
    <name evidence="6" type="primary">PBXIP1</name>
</gene>
<dbReference type="InterPro" id="IPR051990">
    <property type="entry name" value="CCPG1/PBIP1"/>
</dbReference>
<feature type="compositionally biased region" description="Acidic residues" evidence="3">
    <location>
        <begin position="28"/>
        <end position="37"/>
    </location>
</feature>
<dbReference type="AlphaFoldDB" id="A0A6I9XQU7"/>
<dbReference type="GO" id="GO:0016020">
    <property type="term" value="C:membrane"/>
    <property type="evidence" value="ECO:0007669"/>
    <property type="project" value="TreeGrafter"/>
</dbReference>
<keyword evidence="4" id="KW-0812">Transmembrane</keyword>
<dbReference type="PANTHER" id="PTHR28638">
    <property type="entry name" value="CELL CYCLE PROGRESSION PROTEIN 1"/>
    <property type="match status" value="1"/>
</dbReference>
<feature type="region of interest" description="Disordered" evidence="3">
    <location>
        <begin position="402"/>
        <end position="480"/>
    </location>
</feature>
<proteinExistence type="predicted"/>
<sequence length="623" mass="68658">MADRSNSQELENNSWVITGAEAAAVEDLGFEASEETQLEASPPESELFVDSPDLEEGKAKSQEPEDHLISRDPSSQESTLLLLNEEKTDSPHPEDEGFPLSQSPPTGLPRDEQKASSSLREEVASPEADVEGLRQRKGRVDDVQQVGPELTRDQAKEAPEDEDDGLSRVKWLLAVIAIVGFGVLAMLGVFLDTEEGGLDLLNLGLSSDGGESPPANGGQDWSPSLESAKDPQFRAGKEDFSANPKSLDAMGALLDKLAKENQDIRLMQAELQAQKEELQILLQKSQDKTLAVDSLQQNLATENQRLAEALKRETAALSAARGELQLLREKVRKLDTPADAKSRQHAGEEPVSRRPDFQEKELHRLRSLLGSVRQDLGKLIQKNPLEELKNLEQRLGKEVDLSEVEKEPRTPWKESAKARQGRAKPWQKKHQGEEKFRQEDRGEDPKVVNGKGPHPPKKHQTKTPKGGDYQRGSRKARKPMEPQELWEMLAKHPFPAPQGCSGVAECARRDGLAPVQKGPFLKLVQNYLSGLGWGRYASELVPVLEGFFGADGLFAHDRIGFADFLDKTEDALEELARHLGVSDDGVDDFEDTMLKQLGAAPGRRSTRGDGAKEGSHPKNQAYG</sequence>
<feature type="region of interest" description="Disordered" evidence="3">
    <location>
        <begin position="209"/>
        <end position="229"/>
    </location>
</feature>
<feature type="coiled-coil region" evidence="2">
    <location>
        <begin position="254"/>
        <end position="330"/>
    </location>
</feature>
<organism evidence="5 6">
    <name type="scientific">Thamnophis sirtalis</name>
    <dbReference type="NCBI Taxonomy" id="35019"/>
    <lineage>
        <taxon>Eukaryota</taxon>
        <taxon>Metazoa</taxon>
        <taxon>Chordata</taxon>
        <taxon>Craniata</taxon>
        <taxon>Vertebrata</taxon>
        <taxon>Euteleostomi</taxon>
        <taxon>Lepidosauria</taxon>
        <taxon>Squamata</taxon>
        <taxon>Bifurcata</taxon>
        <taxon>Unidentata</taxon>
        <taxon>Episquamata</taxon>
        <taxon>Toxicofera</taxon>
        <taxon>Serpentes</taxon>
        <taxon>Colubroidea</taxon>
        <taxon>Colubridae</taxon>
        <taxon>Natricinae</taxon>
        <taxon>Thamnophis</taxon>
    </lineage>
</organism>